<evidence type="ECO:0000313" key="1">
    <source>
        <dbReference type="EMBL" id="AYV85719.1"/>
    </source>
</evidence>
<organism evidence="1">
    <name type="scientific">Satyrvirus sp</name>
    <dbReference type="NCBI Taxonomy" id="2487771"/>
    <lineage>
        <taxon>Viruses</taxon>
        <taxon>Varidnaviria</taxon>
        <taxon>Bamfordvirae</taxon>
        <taxon>Nucleocytoviricota</taxon>
        <taxon>Megaviricetes</taxon>
        <taxon>Imitervirales</taxon>
        <taxon>Mimiviridae</taxon>
        <taxon>Megamimivirinae</taxon>
    </lineage>
</organism>
<accession>A0A3G5AJI9</accession>
<protein>
    <submittedName>
        <fullName evidence="1">Uncharacterized protein</fullName>
    </submittedName>
</protein>
<proteinExistence type="predicted"/>
<reference evidence="1" key="1">
    <citation type="submission" date="2018-10" db="EMBL/GenBank/DDBJ databases">
        <title>Hidden diversity of soil giant viruses.</title>
        <authorList>
            <person name="Schulz F."/>
            <person name="Alteio L."/>
            <person name="Goudeau D."/>
            <person name="Ryan E.M."/>
            <person name="Malmstrom R.R."/>
            <person name="Blanchard J."/>
            <person name="Woyke T."/>
        </authorList>
    </citation>
    <scope>NUCLEOTIDE SEQUENCE</scope>
    <source>
        <strain evidence="1">SAV1</strain>
    </source>
</reference>
<gene>
    <name evidence="1" type="ORF">Satyrvirus33_9</name>
</gene>
<name>A0A3G5AJI9_9VIRU</name>
<dbReference type="EMBL" id="MK072469">
    <property type="protein sequence ID" value="AYV85719.1"/>
    <property type="molecule type" value="Genomic_DNA"/>
</dbReference>
<sequence>MNKILFVENMALANDNPMSTCYDLKCNMVKNDSRFDFYDIGTNEVINTGQYSTVIFGCRSLFLYKTYIKKTQKKIMKQNINLCQIKNKYFIIQDMHKKTYGNINLLCNFLKNNNINIIFTFYNNSEASLIRNSVPGVKHLYLPHHIDTSIFNFLNMPKIYDVLLFGSIHPRHYPFRKRLFEIILKNSDKFRIYHIPKPDNFDPTVCEKGLAKLINMSRICIATKSRYDYLVGKYFEISMCRTLIAGDIPTDGIGIFKNRIIELNNKMSDEEITTKLEYSLKNYDSYSNVMDELYNFVCNNYGLNNYVDKLYKLVV</sequence>